<reference evidence="7" key="2">
    <citation type="submission" date="2021-04" db="EMBL/GenBank/DDBJ databases">
        <authorList>
            <person name="Gilroy R."/>
        </authorList>
    </citation>
    <scope>NUCLEOTIDE SEQUENCE</scope>
    <source>
        <strain evidence="7">CHK179-7159</strain>
    </source>
</reference>
<dbReference type="Proteomes" id="UP000886858">
    <property type="component" value="Unassembled WGS sequence"/>
</dbReference>
<evidence type="ECO:0000313" key="8">
    <source>
        <dbReference type="Proteomes" id="UP000886858"/>
    </source>
</evidence>
<keyword evidence="3" id="KW-0418">Kinase</keyword>
<dbReference type="PANTHER" id="PTHR41299:SF1">
    <property type="entry name" value="THIAMINE PYROPHOSPHOKINASE"/>
    <property type="match status" value="1"/>
</dbReference>
<dbReference type="InterPro" id="IPR053149">
    <property type="entry name" value="TPK"/>
</dbReference>
<dbReference type="InterPro" id="IPR007373">
    <property type="entry name" value="Thiamin_PyroPKinase_B1-bd"/>
</dbReference>
<dbReference type="CDD" id="cd07995">
    <property type="entry name" value="TPK"/>
    <property type="match status" value="1"/>
</dbReference>
<dbReference type="GO" id="GO:0004788">
    <property type="term" value="F:thiamine diphosphokinase activity"/>
    <property type="evidence" value="ECO:0007669"/>
    <property type="project" value="UniProtKB-UniRule"/>
</dbReference>
<proteinExistence type="predicted"/>
<evidence type="ECO:0000256" key="5">
    <source>
        <dbReference type="NCBIfam" id="TIGR01378"/>
    </source>
</evidence>
<dbReference type="Gene3D" id="3.40.50.10240">
    <property type="entry name" value="Thiamin pyrophosphokinase, catalytic domain"/>
    <property type="match status" value="1"/>
</dbReference>
<comment type="caution">
    <text evidence="7">The sequence shown here is derived from an EMBL/GenBank/DDBJ whole genome shotgun (WGS) entry which is preliminary data.</text>
</comment>
<dbReference type="AlphaFoldDB" id="A0A9D2L0J4"/>
<accession>A0A9D2L0J4</accession>
<dbReference type="GO" id="GO:0030975">
    <property type="term" value="F:thiamine binding"/>
    <property type="evidence" value="ECO:0007669"/>
    <property type="project" value="InterPro"/>
</dbReference>
<reference evidence="7" key="1">
    <citation type="journal article" date="2021" name="PeerJ">
        <title>Extensive microbial diversity within the chicken gut microbiome revealed by metagenomics and culture.</title>
        <authorList>
            <person name="Gilroy R."/>
            <person name="Ravi A."/>
            <person name="Getino M."/>
            <person name="Pursley I."/>
            <person name="Horton D.L."/>
            <person name="Alikhan N.F."/>
            <person name="Baker D."/>
            <person name="Gharbi K."/>
            <person name="Hall N."/>
            <person name="Watson M."/>
            <person name="Adriaenssens E.M."/>
            <person name="Foster-Nyarko E."/>
            <person name="Jarju S."/>
            <person name="Secka A."/>
            <person name="Antonio M."/>
            <person name="Oren A."/>
            <person name="Chaudhuri R.R."/>
            <person name="La Ragione R."/>
            <person name="Hildebrand F."/>
            <person name="Pallen M.J."/>
        </authorList>
    </citation>
    <scope>NUCLEOTIDE SEQUENCE</scope>
    <source>
        <strain evidence="7">CHK179-7159</strain>
    </source>
</reference>
<dbReference type="Pfam" id="PF04265">
    <property type="entry name" value="TPK_B1_binding"/>
    <property type="match status" value="1"/>
</dbReference>
<gene>
    <name evidence="7" type="ORF">H9717_04305</name>
</gene>
<dbReference type="NCBIfam" id="TIGR01378">
    <property type="entry name" value="thi_PPkinase"/>
    <property type="match status" value="1"/>
</dbReference>
<evidence type="ECO:0000259" key="6">
    <source>
        <dbReference type="SMART" id="SM00983"/>
    </source>
</evidence>
<dbReference type="EC" id="2.7.6.2" evidence="5"/>
<dbReference type="InterPro" id="IPR007371">
    <property type="entry name" value="TPK_catalytic"/>
</dbReference>
<evidence type="ECO:0000313" key="7">
    <source>
        <dbReference type="EMBL" id="HJA92326.1"/>
    </source>
</evidence>
<evidence type="ECO:0000256" key="4">
    <source>
        <dbReference type="ARBA" id="ARBA00022840"/>
    </source>
</evidence>
<keyword evidence="4" id="KW-0067">ATP-binding</keyword>
<organism evidence="7 8">
    <name type="scientific">Candidatus Eisenbergiella merdipullorum</name>
    <dbReference type="NCBI Taxonomy" id="2838553"/>
    <lineage>
        <taxon>Bacteria</taxon>
        <taxon>Bacillati</taxon>
        <taxon>Bacillota</taxon>
        <taxon>Clostridia</taxon>
        <taxon>Lachnospirales</taxon>
        <taxon>Lachnospiraceae</taxon>
        <taxon>Eisenbergiella</taxon>
    </lineage>
</organism>
<dbReference type="PANTHER" id="PTHR41299">
    <property type="entry name" value="THIAMINE PYROPHOSPHOKINASE"/>
    <property type="match status" value="1"/>
</dbReference>
<dbReference type="GO" id="GO:0009229">
    <property type="term" value="P:thiamine diphosphate biosynthetic process"/>
    <property type="evidence" value="ECO:0007669"/>
    <property type="project" value="InterPro"/>
</dbReference>
<sequence length="232" mass="25482">MMKNTAEIITENRTGQKMGTCIIVGAGELTVDAIPVRPEDFVIAADGGYAHCRQLGVEPDLILGDFDSLDEENRRRVEAFRSGSPDRVQILPVVKDDTDMLAAMKEGLKRGFVSFDLYAAAQGKRLSHTIANIQCLNYLKEHGASGRLLEAEETVFLLHNETVTFDEKEQGFLSLFSLGDRAEGVTIRNMKYLLDEAVVTNAFPVGVSNEFIGKAGSVTVKCGTLLVILERR</sequence>
<dbReference type="SUPFAM" id="SSF63999">
    <property type="entry name" value="Thiamin pyrophosphokinase, catalytic domain"/>
    <property type="match status" value="1"/>
</dbReference>
<evidence type="ECO:0000256" key="1">
    <source>
        <dbReference type="ARBA" id="ARBA00022679"/>
    </source>
</evidence>
<feature type="domain" description="Thiamin pyrophosphokinase thiamin-binding" evidence="6">
    <location>
        <begin position="159"/>
        <end position="226"/>
    </location>
</feature>
<dbReference type="GO" id="GO:0005524">
    <property type="term" value="F:ATP binding"/>
    <property type="evidence" value="ECO:0007669"/>
    <property type="project" value="UniProtKB-KW"/>
</dbReference>
<evidence type="ECO:0000256" key="2">
    <source>
        <dbReference type="ARBA" id="ARBA00022741"/>
    </source>
</evidence>
<protein>
    <recommendedName>
        <fullName evidence="5">Thiamine diphosphokinase</fullName>
        <ecNumber evidence="5">2.7.6.2</ecNumber>
    </recommendedName>
</protein>
<name>A0A9D2L0J4_9FIRM</name>
<dbReference type="EMBL" id="DWYY01000046">
    <property type="protein sequence ID" value="HJA92326.1"/>
    <property type="molecule type" value="Genomic_DNA"/>
</dbReference>
<dbReference type="Pfam" id="PF04263">
    <property type="entry name" value="TPK_catalytic"/>
    <property type="match status" value="1"/>
</dbReference>
<evidence type="ECO:0000256" key="3">
    <source>
        <dbReference type="ARBA" id="ARBA00022777"/>
    </source>
</evidence>
<dbReference type="InterPro" id="IPR006282">
    <property type="entry name" value="Thi_PPkinase"/>
</dbReference>
<keyword evidence="1 7" id="KW-0808">Transferase</keyword>
<dbReference type="GO" id="GO:0006772">
    <property type="term" value="P:thiamine metabolic process"/>
    <property type="evidence" value="ECO:0007669"/>
    <property type="project" value="UniProtKB-UniRule"/>
</dbReference>
<dbReference type="InterPro" id="IPR036759">
    <property type="entry name" value="TPK_catalytic_sf"/>
</dbReference>
<dbReference type="SMART" id="SM00983">
    <property type="entry name" value="TPK_B1_binding"/>
    <property type="match status" value="1"/>
</dbReference>
<keyword evidence="2" id="KW-0547">Nucleotide-binding</keyword>
<dbReference type="GO" id="GO:0016301">
    <property type="term" value="F:kinase activity"/>
    <property type="evidence" value="ECO:0007669"/>
    <property type="project" value="UniProtKB-KW"/>
</dbReference>